<keyword evidence="3" id="KW-1185">Reference proteome</keyword>
<evidence type="ECO:0000313" key="3">
    <source>
        <dbReference type="Proteomes" id="UP001604336"/>
    </source>
</evidence>
<dbReference type="EMBL" id="JBFOLK010000001">
    <property type="protein sequence ID" value="KAL2543155.1"/>
    <property type="molecule type" value="Genomic_DNA"/>
</dbReference>
<dbReference type="AlphaFoldDB" id="A0ABD1W3V0"/>
<reference evidence="3" key="1">
    <citation type="submission" date="2024-07" db="EMBL/GenBank/DDBJ databases">
        <title>Two chromosome-level genome assemblies of Korean endemic species Abeliophyllum distichum and Forsythia ovata (Oleaceae).</title>
        <authorList>
            <person name="Jang H."/>
        </authorList>
    </citation>
    <scope>NUCLEOTIDE SEQUENCE [LARGE SCALE GENOMIC DNA]</scope>
</reference>
<name>A0ABD1W3V0_9LAMI</name>
<evidence type="ECO:0000313" key="2">
    <source>
        <dbReference type="EMBL" id="KAL2543155.1"/>
    </source>
</evidence>
<evidence type="ECO:0008006" key="4">
    <source>
        <dbReference type="Google" id="ProtNLM"/>
    </source>
</evidence>
<feature type="region of interest" description="Disordered" evidence="1">
    <location>
        <begin position="12"/>
        <end position="32"/>
    </location>
</feature>
<feature type="compositionally biased region" description="Basic residues" evidence="1">
    <location>
        <begin position="23"/>
        <end position="32"/>
    </location>
</feature>
<protein>
    <recommendedName>
        <fullName evidence="4">Reverse transcriptase domain-containing protein</fullName>
    </recommendedName>
</protein>
<sequence>MDNAWMKLALERLGNQSPQSGPKRNRKWRRPSRLGIGSFIAPFQIMHNWRSENSEAHSKGRGDPRFVNAWFKDVIPKLECDLDNDDENLPFSKELKAKKLSVEFKMPSMEKYNGRGDPMDHINVFKTRFQGNIPACEMP</sequence>
<gene>
    <name evidence="2" type="ORF">Adt_04133</name>
</gene>
<proteinExistence type="predicted"/>
<dbReference type="Proteomes" id="UP001604336">
    <property type="component" value="Unassembled WGS sequence"/>
</dbReference>
<organism evidence="2 3">
    <name type="scientific">Abeliophyllum distichum</name>
    <dbReference type="NCBI Taxonomy" id="126358"/>
    <lineage>
        <taxon>Eukaryota</taxon>
        <taxon>Viridiplantae</taxon>
        <taxon>Streptophyta</taxon>
        <taxon>Embryophyta</taxon>
        <taxon>Tracheophyta</taxon>
        <taxon>Spermatophyta</taxon>
        <taxon>Magnoliopsida</taxon>
        <taxon>eudicotyledons</taxon>
        <taxon>Gunneridae</taxon>
        <taxon>Pentapetalae</taxon>
        <taxon>asterids</taxon>
        <taxon>lamiids</taxon>
        <taxon>Lamiales</taxon>
        <taxon>Oleaceae</taxon>
        <taxon>Forsythieae</taxon>
        <taxon>Abeliophyllum</taxon>
    </lineage>
</organism>
<evidence type="ECO:0000256" key="1">
    <source>
        <dbReference type="SAM" id="MobiDB-lite"/>
    </source>
</evidence>
<accession>A0ABD1W3V0</accession>
<comment type="caution">
    <text evidence="2">The sequence shown here is derived from an EMBL/GenBank/DDBJ whole genome shotgun (WGS) entry which is preliminary data.</text>
</comment>